<comment type="caution">
    <text evidence="10">The sequence shown here is derived from an EMBL/GenBank/DDBJ whole genome shotgun (WGS) entry which is preliminary data.</text>
</comment>
<dbReference type="EMBL" id="MLEC01000070">
    <property type="protein sequence ID" value="POC82808.1"/>
    <property type="molecule type" value="Genomic_DNA"/>
</dbReference>
<accession>A0ABX4YR03</accession>
<protein>
    <recommendedName>
        <fullName evidence="9">Amino acid permease/ SLC12A domain-containing protein</fullName>
    </recommendedName>
</protein>
<proteinExistence type="predicted"/>
<sequence>MQRKRHSRDAITGSGRELKRRLTNRHIQLIAISGAIGTGLFMGSGKMIALSGSSILLVYAIMGLFVFFIMRAMGEMLLANLDMGSFADLVHHHLVCRLKINFSHACVLIAARARCILFKISSPLAFQT</sequence>
<evidence type="ECO:0000313" key="11">
    <source>
        <dbReference type="Proteomes" id="UP000237477"/>
    </source>
</evidence>
<comment type="subcellular location">
    <subcellularLocation>
        <location evidence="1">Cell membrane</location>
        <topology evidence="1">Multi-pass membrane protein</topology>
    </subcellularLocation>
</comment>
<name>A0ABX4YR03_9PSED</name>
<dbReference type="InterPro" id="IPR004841">
    <property type="entry name" value="AA-permease/SLC12A_dom"/>
</dbReference>
<dbReference type="PANTHER" id="PTHR43495">
    <property type="entry name" value="GABA PERMEASE"/>
    <property type="match status" value="1"/>
</dbReference>
<keyword evidence="2" id="KW-0813">Transport</keyword>
<dbReference type="Pfam" id="PF00324">
    <property type="entry name" value="AA_permease"/>
    <property type="match status" value="1"/>
</dbReference>
<keyword evidence="4 8" id="KW-0812">Transmembrane</keyword>
<evidence type="ECO:0000256" key="5">
    <source>
        <dbReference type="ARBA" id="ARBA00022970"/>
    </source>
</evidence>
<organism evidence="10 11">
    <name type="scientific">Pseudomonas avellanae pv. morsprunorum</name>
    <dbReference type="NCBI Taxonomy" id="3380385"/>
    <lineage>
        <taxon>Bacteria</taxon>
        <taxon>Pseudomonadati</taxon>
        <taxon>Pseudomonadota</taxon>
        <taxon>Gammaproteobacteria</taxon>
        <taxon>Pseudomonadales</taxon>
        <taxon>Pseudomonadaceae</taxon>
        <taxon>Pseudomonas</taxon>
    </lineage>
</organism>
<evidence type="ECO:0000313" key="10">
    <source>
        <dbReference type="EMBL" id="POC82808.1"/>
    </source>
</evidence>
<feature type="transmembrane region" description="Helical" evidence="8">
    <location>
        <begin position="48"/>
        <end position="70"/>
    </location>
</feature>
<evidence type="ECO:0000256" key="4">
    <source>
        <dbReference type="ARBA" id="ARBA00022692"/>
    </source>
</evidence>
<feature type="domain" description="Amino acid permease/ SLC12A" evidence="9">
    <location>
        <begin position="26"/>
        <end position="94"/>
    </location>
</feature>
<evidence type="ECO:0000256" key="1">
    <source>
        <dbReference type="ARBA" id="ARBA00004651"/>
    </source>
</evidence>
<dbReference type="Gene3D" id="1.20.1740.10">
    <property type="entry name" value="Amino acid/polyamine transporter I"/>
    <property type="match status" value="1"/>
</dbReference>
<keyword evidence="6 8" id="KW-1133">Transmembrane helix</keyword>
<evidence type="ECO:0000259" key="9">
    <source>
        <dbReference type="Pfam" id="PF00324"/>
    </source>
</evidence>
<dbReference type="Proteomes" id="UP000237477">
    <property type="component" value="Unassembled WGS sequence"/>
</dbReference>
<gene>
    <name evidence="10" type="ORF">BKM26_25975</name>
</gene>
<keyword evidence="3" id="KW-1003">Cell membrane</keyword>
<evidence type="ECO:0000256" key="2">
    <source>
        <dbReference type="ARBA" id="ARBA00022448"/>
    </source>
</evidence>
<evidence type="ECO:0000256" key="8">
    <source>
        <dbReference type="SAM" id="Phobius"/>
    </source>
</evidence>
<keyword evidence="7 8" id="KW-0472">Membrane</keyword>
<evidence type="ECO:0000256" key="6">
    <source>
        <dbReference type="ARBA" id="ARBA00022989"/>
    </source>
</evidence>
<keyword evidence="11" id="KW-1185">Reference proteome</keyword>
<evidence type="ECO:0000256" key="7">
    <source>
        <dbReference type="ARBA" id="ARBA00023136"/>
    </source>
</evidence>
<reference evidence="10 11" key="1">
    <citation type="submission" date="2016-10" db="EMBL/GenBank/DDBJ databases">
        <title>Comparative genomics of Pseudomonas syringae.</title>
        <authorList>
            <person name="Hulin M.T."/>
        </authorList>
    </citation>
    <scope>NUCLEOTIDE SEQUENCE [LARGE SCALE GENOMIC DNA]</scope>
    <source>
        <strain evidence="11">R2-5255</strain>
    </source>
</reference>
<dbReference type="PANTHER" id="PTHR43495:SF2">
    <property type="entry name" value="D-SERINE_D-ALANINE_GLYCINE TRANSPORTER"/>
    <property type="match status" value="1"/>
</dbReference>
<evidence type="ECO:0000256" key="3">
    <source>
        <dbReference type="ARBA" id="ARBA00022475"/>
    </source>
</evidence>
<feature type="transmembrane region" description="Helical" evidence="8">
    <location>
        <begin position="26"/>
        <end position="42"/>
    </location>
</feature>
<keyword evidence="5" id="KW-0029">Amino-acid transport</keyword>